<dbReference type="Proteomes" id="UP001300502">
    <property type="component" value="Unassembled WGS sequence"/>
</dbReference>
<dbReference type="EMBL" id="JANCYU010000059">
    <property type="protein sequence ID" value="KAK4528021.1"/>
    <property type="molecule type" value="Genomic_DNA"/>
</dbReference>
<protein>
    <submittedName>
        <fullName evidence="2">Uncharacterized protein</fullName>
    </submittedName>
</protein>
<evidence type="ECO:0000313" key="2">
    <source>
        <dbReference type="EMBL" id="KAK4528021.1"/>
    </source>
</evidence>
<accession>A0AAV9ILS0</accession>
<keyword evidence="1" id="KW-1133">Transmembrane helix</keyword>
<organism evidence="2 3">
    <name type="scientific">Galdieria yellowstonensis</name>
    <dbReference type="NCBI Taxonomy" id="3028027"/>
    <lineage>
        <taxon>Eukaryota</taxon>
        <taxon>Rhodophyta</taxon>
        <taxon>Bangiophyceae</taxon>
        <taxon>Galdieriales</taxon>
        <taxon>Galdieriaceae</taxon>
        <taxon>Galdieria</taxon>
    </lineage>
</organism>
<proteinExistence type="predicted"/>
<comment type="caution">
    <text evidence="2">The sequence shown here is derived from an EMBL/GenBank/DDBJ whole genome shotgun (WGS) entry which is preliminary data.</text>
</comment>
<reference evidence="2 3" key="1">
    <citation type="submission" date="2022-07" db="EMBL/GenBank/DDBJ databases">
        <title>Genome-wide signatures of adaptation to extreme environments.</title>
        <authorList>
            <person name="Cho C.H."/>
            <person name="Yoon H.S."/>
        </authorList>
    </citation>
    <scope>NUCLEOTIDE SEQUENCE [LARGE SCALE GENOMIC DNA]</scope>
    <source>
        <strain evidence="2 3">108.79 E11</strain>
    </source>
</reference>
<name>A0AAV9ILS0_9RHOD</name>
<feature type="transmembrane region" description="Helical" evidence="1">
    <location>
        <begin position="15"/>
        <end position="34"/>
    </location>
</feature>
<evidence type="ECO:0000313" key="3">
    <source>
        <dbReference type="Proteomes" id="UP001300502"/>
    </source>
</evidence>
<evidence type="ECO:0000256" key="1">
    <source>
        <dbReference type="SAM" id="Phobius"/>
    </source>
</evidence>
<sequence length="73" mass="8434">MANLQMSLFNGRSKLIFFLGICGVVIYLSFRFGFPLRSLREKSQKRVSPFLMLEELQVQETFEESISLPDKAT</sequence>
<dbReference type="AlphaFoldDB" id="A0AAV9ILS0"/>
<keyword evidence="1" id="KW-0812">Transmembrane</keyword>
<keyword evidence="1" id="KW-0472">Membrane</keyword>
<keyword evidence="3" id="KW-1185">Reference proteome</keyword>
<gene>
    <name evidence="2" type="ORF">GAYE_SCF48G5955</name>
</gene>